<dbReference type="InterPro" id="IPR032882">
    <property type="entry name" value="SrkA/RdoA"/>
</dbReference>
<dbReference type="Proteomes" id="UP000251197">
    <property type="component" value="Unassembled WGS sequence"/>
</dbReference>
<dbReference type="AlphaFoldDB" id="A0A2X2V9D0"/>
<evidence type="ECO:0000256" key="1">
    <source>
        <dbReference type="ARBA" id="ARBA00022679"/>
    </source>
</evidence>
<name>A0A2X2V9D0_9ENTR</name>
<keyword evidence="3 5" id="KW-0418">Kinase</keyword>
<dbReference type="Gene3D" id="1.20.1270.170">
    <property type="match status" value="1"/>
</dbReference>
<dbReference type="InterPro" id="IPR011009">
    <property type="entry name" value="Kinase-like_dom_sf"/>
</dbReference>
<organism evidence="5 6">
    <name type="scientific">Cedecea neteri</name>
    <dbReference type="NCBI Taxonomy" id="158822"/>
    <lineage>
        <taxon>Bacteria</taxon>
        <taxon>Pseudomonadati</taxon>
        <taxon>Pseudomonadota</taxon>
        <taxon>Gammaproteobacteria</taxon>
        <taxon>Enterobacterales</taxon>
        <taxon>Enterobacteriaceae</taxon>
        <taxon>Cedecea</taxon>
    </lineage>
</organism>
<dbReference type="PANTHER" id="PTHR39573:SF1">
    <property type="entry name" value="STRESS RESPONSE KINASE A"/>
    <property type="match status" value="1"/>
</dbReference>
<evidence type="ECO:0000313" key="6">
    <source>
        <dbReference type="Proteomes" id="UP000251197"/>
    </source>
</evidence>
<accession>A0A2X2V9D0</accession>
<evidence type="ECO:0000313" key="5">
    <source>
        <dbReference type="EMBL" id="SQA98540.1"/>
    </source>
</evidence>
<keyword evidence="5" id="KW-0723">Serine/threonine-protein kinase</keyword>
<sequence length="95" mass="11381">MQLETIVEAYEEFSSFDTGELTLIEPLRAMRIIYYLAWLMRRWMTPAFPRNFPWFSEEDFWRRQTATFTEQVRVLREPPITINANVLISKNSGES</sequence>
<dbReference type="SUPFAM" id="SSF56112">
    <property type="entry name" value="Protein kinase-like (PK-like)"/>
    <property type="match status" value="1"/>
</dbReference>
<protein>
    <submittedName>
        <fullName evidence="5">Serine/threonine protein kinase</fullName>
    </submittedName>
</protein>
<keyword evidence="1" id="KW-0808">Transferase</keyword>
<dbReference type="GO" id="GO:0005737">
    <property type="term" value="C:cytoplasm"/>
    <property type="evidence" value="ECO:0007669"/>
    <property type="project" value="TreeGrafter"/>
</dbReference>
<keyword evidence="2" id="KW-0547">Nucleotide-binding</keyword>
<evidence type="ECO:0000256" key="3">
    <source>
        <dbReference type="ARBA" id="ARBA00022777"/>
    </source>
</evidence>
<gene>
    <name evidence="5" type="primary">rdoA_1</name>
    <name evidence="5" type="ORF">NCTC12120_02430</name>
</gene>
<reference evidence="5 6" key="1">
    <citation type="submission" date="2018-06" db="EMBL/GenBank/DDBJ databases">
        <authorList>
            <consortium name="Pathogen Informatics"/>
            <person name="Doyle S."/>
        </authorList>
    </citation>
    <scope>NUCLEOTIDE SEQUENCE [LARGE SCALE GENOMIC DNA]</scope>
    <source>
        <strain evidence="5 6">NCTC12120</strain>
    </source>
</reference>
<dbReference type="GO" id="GO:0005524">
    <property type="term" value="F:ATP binding"/>
    <property type="evidence" value="ECO:0007669"/>
    <property type="project" value="UniProtKB-KW"/>
</dbReference>
<dbReference type="PANTHER" id="PTHR39573">
    <property type="entry name" value="STRESS RESPONSE KINASE A"/>
    <property type="match status" value="1"/>
</dbReference>
<proteinExistence type="predicted"/>
<evidence type="ECO:0000256" key="2">
    <source>
        <dbReference type="ARBA" id="ARBA00022741"/>
    </source>
</evidence>
<keyword evidence="4" id="KW-0067">ATP-binding</keyword>
<dbReference type="GO" id="GO:0004674">
    <property type="term" value="F:protein serine/threonine kinase activity"/>
    <property type="evidence" value="ECO:0007669"/>
    <property type="project" value="UniProtKB-KW"/>
</dbReference>
<dbReference type="EMBL" id="UAVU01000003">
    <property type="protein sequence ID" value="SQA98540.1"/>
    <property type="molecule type" value="Genomic_DNA"/>
</dbReference>
<evidence type="ECO:0000256" key="4">
    <source>
        <dbReference type="ARBA" id="ARBA00022840"/>
    </source>
</evidence>